<proteinExistence type="predicted"/>
<sequence>MLENRQLHNVNIDNAIKNGTVTANHKTSASSENVSLFSGNSFIMPDKEVTITDDFVRLAVSGVSIKTQPNQTVYEVNNQLILAGLCRN</sequence>
<evidence type="ECO:0000313" key="1">
    <source>
        <dbReference type="EMBL" id="EDO62395.1"/>
    </source>
</evidence>
<evidence type="ECO:0000313" key="2">
    <source>
        <dbReference type="Proteomes" id="UP000003490"/>
    </source>
</evidence>
<organism evidence="1 2">
    <name type="scientific">[Clostridium] leptum DSM 753</name>
    <dbReference type="NCBI Taxonomy" id="428125"/>
    <lineage>
        <taxon>Bacteria</taxon>
        <taxon>Bacillati</taxon>
        <taxon>Bacillota</taxon>
        <taxon>Clostridia</taxon>
        <taxon>Eubacteriales</taxon>
        <taxon>Oscillospiraceae</taxon>
        <taxon>Oscillospiraceae incertae sedis</taxon>
    </lineage>
</organism>
<dbReference type="HOGENOM" id="CLU_2463638_0_0_9"/>
<dbReference type="Proteomes" id="UP000003490">
    <property type="component" value="Unassembled WGS sequence"/>
</dbReference>
<dbReference type="AlphaFoldDB" id="A7VQI4"/>
<reference evidence="1 2" key="1">
    <citation type="submission" date="2007-08" db="EMBL/GenBank/DDBJ databases">
        <title>Draft genome sequence of Clostridium leptum (DSM 753).</title>
        <authorList>
            <person name="Sudarsanam P."/>
            <person name="Ley R."/>
            <person name="Guruge J."/>
            <person name="Turnbaugh P.J."/>
            <person name="Mahowald M."/>
            <person name="Liep D."/>
            <person name="Gordon J."/>
        </authorList>
    </citation>
    <scope>NUCLEOTIDE SEQUENCE [LARGE SCALE GENOMIC DNA]</scope>
    <source>
        <strain evidence="1 2">DSM 753</strain>
    </source>
</reference>
<accession>A7VQI4</accession>
<reference evidence="1 2" key="2">
    <citation type="submission" date="2007-08" db="EMBL/GenBank/DDBJ databases">
        <authorList>
            <person name="Fulton L."/>
            <person name="Clifton S."/>
            <person name="Fulton B."/>
            <person name="Xu J."/>
            <person name="Minx P."/>
            <person name="Pepin K.H."/>
            <person name="Johnson M."/>
            <person name="Thiruvilangam P."/>
            <person name="Bhonagiri V."/>
            <person name="Nash W.E."/>
            <person name="Wang C."/>
            <person name="Mardis E.R."/>
            <person name="Wilson R.K."/>
        </authorList>
    </citation>
    <scope>NUCLEOTIDE SEQUENCE [LARGE SCALE GENOMIC DNA]</scope>
    <source>
        <strain evidence="1 2">DSM 753</strain>
    </source>
</reference>
<gene>
    <name evidence="1" type="ORF">CLOLEP_00814</name>
</gene>
<comment type="caution">
    <text evidence="1">The sequence shown here is derived from an EMBL/GenBank/DDBJ whole genome shotgun (WGS) entry which is preliminary data.</text>
</comment>
<name>A7VQI4_9FIRM</name>
<dbReference type="EMBL" id="ABCB02000015">
    <property type="protein sequence ID" value="EDO62395.1"/>
    <property type="molecule type" value="Genomic_DNA"/>
</dbReference>
<protein>
    <submittedName>
        <fullName evidence="1">Uncharacterized protein</fullName>
    </submittedName>
</protein>